<dbReference type="Proteomes" id="UP000580250">
    <property type="component" value="Unassembled WGS sequence"/>
</dbReference>
<sequence length="40" mass="4761">MIVIIVKVLVLPYVTNNPSFYLSMDVNATYYVTYENFYYV</sequence>
<dbReference type="EMBL" id="CAJEWN010000343">
    <property type="protein sequence ID" value="CAD2179420.1"/>
    <property type="molecule type" value="Genomic_DNA"/>
</dbReference>
<evidence type="ECO:0000313" key="1">
    <source>
        <dbReference type="EMBL" id="CAD2179420.1"/>
    </source>
</evidence>
<comment type="caution">
    <text evidence="1">The sequence shown here is derived from an EMBL/GenBank/DDBJ whole genome shotgun (WGS) entry which is preliminary data.</text>
</comment>
<protein>
    <submittedName>
        <fullName evidence="1">Uncharacterized protein</fullName>
    </submittedName>
</protein>
<accession>A0A6V7VWU2</accession>
<organism evidence="1 2">
    <name type="scientific">Meloidogyne enterolobii</name>
    <name type="common">Root-knot nematode worm</name>
    <name type="synonym">Meloidogyne mayaguensis</name>
    <dbReference type="NCBI Taxonomy" id="390850"/>
    <lineage>
        <taxon>Eukaryota</taxon>
        <taxon>Metazoa</taxon>
        <taxon>Ecdysozoa</taxon>
        <taxon>Nematoda</taxon>
        <taxon>Chromadorea</taxon>
        <taxon>Rhabditida</taxon>
        <taxon>Tylenchina</taxon>
        <taxon>Tylenchomorpha</taxon>
        <taxon>Tylenchoidea</taxon>
        <taxon>Meloidogynidae</taxon>
        <taxon>Meloidogyninae</taxon>
        <taxon>Meloidogyne</taxon>
    </lineage>
</organism>
<dbReference type="AlphaFoldDB" id="A0A6V7VWU2"/>
<name>A0A6V7VWU2_MELEN</name>
<evidence type="ECO:0000313" key="2">
    <source>
        <dbReference type="Proteomes" id="UP000580250"/>
    </source>
</evidence>
<gene>
    <name evidence="1" type="ORF">MENT_LOCUS31421</name>
</gene>
<reference evidence="1 2" key="1">
    <citation type="submission" date="2020-08" db="EMBL/GenBank/DDBJ databases">
        <authorList>
            <person name="Koutsovoulos G."/>
            <person name="Danchin GJ E."/>
        </authorList>
    </citation>
    <scope>NUCLEOTIDE SEQUENCE [LARGE SCALE GENOMIC DNA]</scope>
</reference>
<proteinExistence type="predicted"/>